<evidence type="ECO:0000256" key="1">
    <source>
        <dbReference type="ARBA" id="ARBA00022723"/>
    </source>
</evidence>
<dbReference type="PANTHER" id="PTHR43048">
    <property type="entry name" value="METHYLMALONYL-COA EPIMERASE"/>
    <property type="match status" value="1"/>
</dbReference>
<feature type="domain" description="VOC" evidence="2">
    <location>
        <begin position="2"/>
        <end position="124"/>
    </location>
</feature>
<dbReference type="InterPro" id="IPR025870">
    <property type="entry name" value="Glyoxalase-like_dom"/>
</dbReference>
<evidence type="ECO:0000259" key="2">
    <source>
        <dbReference type="PROSITE" id="PS51819"/>
    </source>
</evidence>
<evidence type="ECO:0000313" key="4">
    <source>
        <dbReference type="Proteomes" id="UP001341444"/>
    </source>
</evidence>
<accession>A0ABU6MHC8</accession>
<comment type="caution">
    <text evidence="3">The sequence shown here is derived from an EMBL/GenBank/DDBJ whole genome shotgun (WGS) entry which is preliminary data.</text>
</comment>
<dbReference type="EMBL" id="JARMAB010000020">
    <property type="protein sequence ID" value="MED1204086.1"/>
    <property type="molecule type" value="Genomic_DNA"/>
</dbReference>
<name>A0ABU6MHC8_9BACI</name>
<dbReference type="Proteomes" id="UP001341444">
    <property type="component" value="Unassembled WGS sequence"/>
</dbReference>
<dbReference type="SUPFAM" id="SSF54593">
    <property type="entry name" value="Glyoxalase/Bleomycin resistance protein/Dihydroxybiphenyl dioxygenase"/>
    <property type="match status" value="1"/>
</dbReference>
<sequence>MDFHAVRLLVRDVHKSVEFYRDTLGFEGWIDALGEYAYFEEQHLALFKQSNMLSELEEESGKTVQKGPSVFLLQFEVKNVDEAYVLLKKKNVRFINPPHDRRDWGSRIAHFKDPDGNIIELYQSIRSKPANEMQ</sequence>
<dbReference type="RefSeq" id="WP_066263826.1">
    <property type="nucleotide sequence ID" value="NZ_JARMAB010000020.1"/>
</dbReference>
<keyword evidence="4" id="KW-1185">Reference proteome</keyword>
<dbReference type="PANTHER" id="PTHR43048:SF4">
    <property type="entry name" value="RING-CLEAVING DIOXYGENASE-RELATED"/>
    <property type="match status" value="1"/>
</dbReference>
<dbReference type="InterPro" id="IPR051785">
    <property type="entry name" value="MMCE/EMCE_epimerase"/>
</dbReference>
<protein>
    <submittedName>
        <fullName evidence="3">Glyoxalase superfamily protein</fullName>
    </submittedName>
</protein>
<keyword evidence="1" id="KW-0479">Metal-binding</keyword>
<evidence type="ECO:0000313" key="3">
    <source>
        <dbReference type="EMBL" id="MED1204086.1"/>
    </source>
</evidence>
<dbReference type="PROSITE" id="PS51819">
    <property type="entry name" value="VOC"/>
    <property type="match status" value="1"/>
</dbReference>
<dbReference type="InterPro" id="IPR029068">
    <property type="entry name" value="Glyas_Bleomycin-R_OHBP_Dase"/>
</dbReference>
<gene>
    <name evidence="3" type="ORF">P4T90_13585</name>
</gene>
<dbReference type="InterPro" id="IPR037523">
    <property type="entry name" value="VOC_core"/>
</dbReference>
<proteinExistence type="predicted"/>
<dbReference type="Gene3D" id="3.10.180.10">
    <property type="entry name" value="2,3-Dihydroxybiphenyl 1,2-Dioxygenase, domain 1"/>
    <property type="match status" value="1"/>
</dbReference>
<reference evidence="3 4" key="1">
    <citation type="submission" date="2023-03" db="EMBL/GenBank/DDBJ databases">
        <title>Bacillus Genome Sequencing.</title>
        <authorList>
            <person name="Dunlap C."/>
        </authorList>
    </citation>
    <scope>NUCLEOTIDE SEQUENCE [LARGE SCALE GENOMIC DNA]</scope>
    <source>
        <strain evidence="3 4">B-23453</strain>
    </source>
</reference>
<organism evidence="3 4">
    <name type="scientific">Heyndrickxia acidicola</name>
    <dbReference type="NCBI Taxonomy" id="209389"/>
    <lineage>
        <taxon>Bacteria</taxon>
        <taxon>Bacillati</taxon>
        <taxon>Bacillota</taxon>
        <taxon>Bacilli</taxon>
        <taxon>Bacillales</taxon>
        <taxon>Bacillaceae</taxon>
        <taxon>Heyndrickxia</taxon>
    </lineage>
</organism>
<dbReference type="Pfam" id="PF12681">
    <property type="entry name" value="Glyoxalase_2"/>
    <property type="match status" value="1"/>
</dbReference>